<dbReference type="OrthoDB" id="1166097at2759"/>
<dbReference type="AlphaFoldDB" id="A0A1R3L017"/>
<organism evidence="2 3">
    <name type="scientific">Corchorus olitorius</name>
    <dbReference type="NCBI Taxonomy" id="93759"/>
    <lineage>
        <taxon>Eukaryota</taxon>
        <taxon>Viridiplantae</taxon>
        <taxon>Streptophyta</taxon>
        <taxon>Embryophyta</taxon>
        <taxon>Tracheophyta</taxon>
        <taxon>Spermatophyta</taxon>
        <taxon>Magnoliopsida</taxon>
        <taxon>eudicotyledons</taxon>
        <taxon>Gunneridae</taxon>
        <taxon>Pentapetalae</taxon>
        <taxon>rosids</taxon>
        <taxon>malvids</taxon>
        <taxon>Malvales</taxon>
        <taxon>Malvaceae</taxon>
        <taxon>Grewioideae</taxon>
        <taxon>Apeibeae</taxon>
        <taxon>Corchorus</taxon>
    </lineage>
</organism>
<evidence type="ECO:0000313" key="2">
    <source>
        <dbReference type="EMBL" id="OMP12692.1"/>
    </source>
</evidence>
<comment type="caution">
    <text evidence="2">The sequence shown here is derived from an EMBL/GenBank/DDBJ whole genome shotgun (WGS) entry which is preliminary data.</text>
</comment>
<proteinExistence type="predicted"/>
<name>A0A1R3L017_9ROSI</name>
<dbReference type="EMBL" id="AWUE01007708">
    <property type="protein sequence ID" value="OMP12692.1"/>
    <property type="molecule type" value="Genomic_DNA"/>
</dbReference>
<evidence type="ECO:0000313" key="3">
    <source>
        <dbReference type="Proteomes" id="UP000187203"/>
    </source>
</evidence>
<evidence type="ECO:0000256" key="1">
    <source>
        <dbReference type="SAM" id="MobiDB-lite"/>
    </source>
</evidence>
<reference evidence="3" key="1">
    <citation type="submission" date="2013-09" db="EMBL/GenBank/DDBJ databases">
        <title>Corchorus olitorius genome sequencing.</title>
        <authorList>
            <person name="Alam M."/>
            <person name="Haque M.S."/>
            <person name="Islam M.S."/>
            <person name="Emdad E.M."/>
            <person name="Islam M.M."/>
            <person name="Ahmed B."/>
            <person name="Halim A."/>
            <person name="Hossen Q.M.M."/>
            <person name="Hossain M.Z."/>
            <person name="Ahmed R."/>
            <person name="Khan M.M."/>
            <person name="Islam R."/>
            <person name="Rashid M.M."/>
            <person name="Khan S.A."/>
            <person name="Rahman M.S."/>
            <person name="Alam M."/>
            <person name="Yahiya A.S."/>
            <person name="Khan M.S."/>
            <person name="Azam M.S."/>
            <person name="Haque T."/>
            <person name="Lashkar M.Z.H."/>
            <person name="Akhand A.I."/>
            <person name="Morshed G."/>
            <person name="Roy S."/>
            <person name="Uddin K.S."/>
            <person name="Rabeya T."/>
            <person name="Hossain A.S."/>
            <person name="Chowdhury A."/>
            <person name="Snigdha A.R."/>
            <person name="Mortoza M.S."/>
            <person name="Matin S.A."/>
            <person name="Hoque S.M.E."/>
            <person name="Islam M.K."/>
            <person name="Roy D.K."/>
            <person name="Haider R."/>
            <person name="Moosa M.M."/>
            <person name="Elias S.M."/>
            <person name="Hasan A.M."/>
            <person name="Jahan S."/>
            <person name="Shafiuddin M."/>
            <person name="Mahmood N."/>
            <person name="Shommy N.S."/>
        </authorList>
    </citation>
    <scope>NUCLEOTIDE SEQUENCE [LARGE SCALE GENOMIC DNA]</scope>
    <source>
        <strain evidence="3">cv. O-4</strain>
    </source>
</reference>
<feature type="region of interest" description="Disordered" evidence="1">
    <location>
        <begin position="55"/>
        <end position="78"/>
    </location>
</feature>
<keyword evidence="3" id="KW-1185">Reference proteome</keyword>
<protein>
    <submittedName>
        <fullName evidence="2">Uncharacterized protein</fullName>
    </submittedName>
</protein>
<feature type="compositionally biased region" description="Polar residues" evidence="1">
    <location>
        <begin position="56"/>
        <end position="75"/>
    </location>
</feature>
<dbReference type="Proteomes" id="UP000187203">
    <property type="component" value="Unassembled WGS sequence"/>
</dbReference>
<sequence length="92" mass="10490">MVDAIYCLMVKFPTPTGIGYMSSNQRTLRSCHLESLILPTRDKTRAKLGRVLGESYTGSKRTSTMNERTSNSTCSHWKPPLLKQRHLKARHL</sequence>
<gene>
    <name evidence="2" type="ORF">COLO4_02867</name>
</gene>
<accession>A0A1R3L017</accession>